<dbReference type="eggNOG" id="KOG3587">
    <property type="taxonomic scope" value="Eukaryota"/>
</dbReference>
<dbReference type="CDD" id="cd00070">
    <property type="entry name" value="GLECT"/>
    <property type="match status" value="1"/>
</dbReference>
<dbReference type="SUPFAM" id="SSF49899">
    <property type="entry name" value="Concanavalin A-like lectins/glucanases"/>
    <property type="match status" value="1"/>
</dbReference>
<keyword evidence="1 2" id="KW-0430">Lectin</keyword>
<dbReference type="OMA" id="GICPGWS"/>
<evidence type="ECO:0000313" key="5">
    <source>
        <dbReference type="Ensembl" id="ENSOANP00000006845.2"/>
    </source>
</evidence>
<dbReference type="SMART" id="SM00276">
    <property type="entry name" value="GLECT"/>
    <property type="match status" value="1"/>
</dbReference>
<dbReference type="HOGENOM" id="CLU_037794_3_0_1"/>
<accession>F6SZT4</accession>
<dbReference type="GO" id="GO:0030246">
    <property type="term" value="F:carbohydrate binding"/>
    <property type="evidence" value="ECO:0000318"/>
    <property type="project" value="GO_Central"/>
</dbReference>
<dbReference type="PANTHER" id="PTHR11346">
    <property type="entry name" value="GALECTIN"/>
    <property type="match status" value="1"/>
</dbReference>
<reference evidence="5 6" key="1">
    <citation type="journal article" date="2008" name="Nature">
        <title>Genome analysis of the platypus reveals unique signatures of evolution.</title>
        <authorList>
            <person name="Warren W.C."/>
            <person name="Hillier L.W."/>
            <person name="Marshall Graves J.A."/>
            <person name="Birney E."/>
            <person name="Ponting C.P."/>
            <person name="Grutzner F."/>
            <person name="Belov K."/>
            <person name="Miller W."/>
            <person name="Clarke L."/>
            <person name="Chinwalla A.T."/>
            <person name="Yang S.P."/>
            <person name="Heger A."/>
            <person name="Locke D.P."/>
            <person name="Miethke P."/>
            <person name="Waters P.D."/>
            <person name="Veyrunes F."/>
            <person name="Fulton L."/>
            <person name="Fulton B."/>
            <person name="Graves T."/>
            <person name="Wallis J."/>
            <person name="Puente X.S."/>
            <person name="Lopez-Otin C."/>
            <person name="Ordonez G.R."/>
            <person name="Eichler E.E."/>
            <person name="Chen L."/>
            <person name="Cheng Z."/>
            <person name="Deakin J.E."/>
            <person name="Alsop A."/>
            <person name="Thompson K."/>
            <person name="Kirby P."/>
            <person name="Papenfuss A.T."/>
            <person name="Wakefield M.J."/>
            <person name="Olender T."/>
            <person name="Lancet D."/>
            <person name="Huttley G.A."/>
            <person name="Smit A.F."/>
            <person name="Pask A."/>
            <person name="Temple-Smith P."/>
            <person name="Batzer M.A."/>
            <person name="Walker J.A."/>
            <person name="Konkel M.K."/>
            <person name="Harris R.S."/>
            <person name="Whittington C.M."/>
            <person name="Wong E.S."/>
            <person name="Gemmell N.J."/>
            <person name="Buschiazzo E."/>
            <person name="Vargas Jentzsch I.M."/>
            <person name="Merkel A."/>
            <person name="Schmitz J."/>
            <person name="Zemann A."/>
            <person name="Churakov G."/>
            <person name="Kriegs J.O."/>
            <person name="Brosius J."/>
            <person name="Murchison E.P."/>
            <person name="Sachidanandam R."/>
            <person name="Smith C."/>
            <person name="Hannon G.J."/>
            <person name="Tsend-Ayush E."/>
            <person name="McMillan D."/>
            <person name="Attenborough R."/>
            <person name="Rens W."/>
            <person name="Ferguson-Smith M."/>
            <person name="Lefevre C.M."/>
            <person name="Sharp J.A."/>
            <person name="Nicholas K.R."/>
            <person name="Ray D.A."/>
            <person name="Kube M."/>
            <person name="Reinhardt R."/>
            <person name="Pringle T.H."/>
            <person name="Taylor J."/>
            <person name="Jones R.C."/>
            <person name="Nixon B."/>
            <person name="Dacheux J.L."/>
            <person name="Niwa H."/>
            <person name="Sekita Y."/>
            <person name="Huang X."/>
            <person name="Stark A."/>
            <person name="Kheradpour P."/>
            <person name="Kellis M."/>
            <person name="Flicek P."/>
            <person name="Chen Y."/>
            <person name="Webber C."/>
            <person name="Hardison R."/>
            <person name="Nelson J."/>
            <person name="Hallsworth-Pepin K."/>
            <person name="Delehaunty K."/>
            <person name="Markovic C."/>
            <person name="Minx P."/>
            <person name="Feng Y."/>
            <person name="Kremitzki C."/>
            <person name="Mitreva M."/>
            <person name="Glasscock J."/>
            <person name="Wylie T."/>
            <person name="Wohldmann P."/>
            <person name="Thiru P."/>
            <person name="Nhan M.N."/>
            <person name="Pohl C.S."/>
            <person name="Smith S.M."/>
            <person name="Hou S."/>
            <person name="Nefedov M."/>
            <person name="de Jong P.J."/>
            <person name="Renfree M.B."/>
            <person name="Mardis E.R."/>
            <person name="Wilson R.K."/>
        </authorList>
    </citation>
    <scope>NUCLEOTIDE SEQUENCE [LARGE SCALE GENOMIC DNA]</scope>
    <source>
        <strain evidence="5 6">Glennie</strain>
    </source>
</reference>
<dbReference type="InterPro" id="IPR044156">
    <property type="entry name" value="Galectin-like"/>
</dbReference>
<dbReference type="Ensembl" id="ENSOANT00000006847.2">
    <property type="protein sequence ID" value="ENSOANP00000006845.2"/>
    <property type="gene ID" value="ENSOANG00000004316.2"/>
</dbReference>
<evidence type="ECO:0000259" key="4">
    <source>
        <dbReference type="PROSITE" id="PS51304"/>
    </source>
</evidence>
<dbReference type="Proteomes" id="UP000002279">
    <property type="component" value="Chromosome 2"/>
</dbReference>
<dbReference type="Gene3D" id="2.60.120.200">
    <property type="match status" value="1"/>
</dbReference>
<organism evidence="5 6">
    <name type="scientific">Ornithorhynchus anatinus</name>
    <name type="common">Duckbill platypus</name>
    <dbReference type="NCBI Taxonomy" id="9258"/>
    <lineage>
        <taxon>Eukaryota</taxon>
        <taxon>Metazoa</taxon>
        <taxon>Chordata</taxon>
        <taxon>Craniata</taxon>
        <taxon>Vertebrata</taxon>
        <taxon>Euteleostomi</taxon>
        <taxon>Mammalia</taxon>
        <taxon>Monotremata</taxon>
        <taxon>Ornithorhynchidae</taxon>
        <taxon>Ornithorhynchus</taxon>
    </lineage>
</organism>
<dbReference type="AlphaFoldDB" id="F6SZT4"/>
<feature type="domain" description="Galectin" evidence="4">
    <location>
        <begin position="18"/>
        <end position="146"/>
    </location>
</feature>
<dbReference type="InterPro" id="IPR013320">
    <property type="entry name" value="ConA-like_dom_sf"/>
</dbReference>
<dbReference type="SMART" id="SM00908">
    <property type="entry name" value="Gal-bind_lectin"/>
    <property type="match status" value="1"/>
</dbReference>
<dbReference type="InterPro" id="IPR001079">
    <property type="entry name" value="Galectin_CRD"/>
</dbReference>
<reference evidence="5" key="2">
    <citation type="submission" date="2025-08" db="UniProtKB">
        <authorList>
            <consortium name="Ensembl"/>
        </authorList>
    </citation>
    <scope>IDENTIFICATION</scope>
    <source>
        <strain evidence="5">Glennie</strain>
    </source>
</reference>
<dbReference type="FunCoup" id="F6SZT4">
    <property type="interactions" value="9"/>
</dbReference>
<feature type="chain" id="PRO_5027888283" description="Galectin" evidence="3">
    <location>
        <begin position="25"/>
        <end position="164"/>
    </location>
</feature>
<evidence type="ECO:0000313" key="6">
    <source>
        <dbReference type="Proteomes" id="UP000002279"/>
    </source>
</evidence>
<sequence>PWPVFPRNFPAISLLLQFEASCAGGLVPGWSLIIRGHSNSKDDEFEINFLSETGDIAFHFKPCFSNTTLVCNSFQANRWGHEEVSDVFPLELKEPFEIEVFSDHECFHVYVHENKILEYEHRQKPLSAITKVQVLNDTRFSSVELSKKSLYLGAQHSAWSRENT</sequence>
<name>F6SZT4_ORNAN</name>
<protein>
    <recommendedName>
        <fullName evidence="2">Galectin</fullName>
    </recommendedName>
</protein>
<dbReference type="PANTHER" id="PTHR11346:SF21">
    <property type="entry name" value="GRIFIN"/>
    <property type="match status" value="1"/>
</dbReference>
<dbReference type="GeneTree" id="ENSGT00940000162164"/>
<dbReference type="FunFam" id="2.60.120.200:FF:000021">
    <property type="entry name" value="Galectin"/>
    <property type="match status" value="1"/>
</dbReference>
<feature type="signal peptide" evidence="3">
    <location>
        <begin position="1"/>
        <end position="24"/>
    </location>
</feature>
<dbReference type="PROSITE" id="PS51304">
    <property type="entry name" value="GALECTIN"/>
    <property type="match status" value="1"/>
</dbReference>
<reference evidence="5" key="3">
    <citation type="submission" date="2025-09" db="UniProtKB">
        <authorList>
            <consortium name="Ensembl"/>
        </authorList>
    </citation>
    <scope>IDENTIFICATION</scope>
    <source>
        <strain evidence="5">Glennie</strain>
    </source>
</reference>
<keyword evidence="3" id="KW-0732">Signal</keyword>
<dbReference type="Pfam" id="PF00337">
    <property type="entry name" value="Gal-bind_lectin"/>
    <property type="match status" value="1"/>
</dbReference>
<evidence type="ECO:0000256" key="2">
    <source>
        <dbReference type="RuleBase" id="RU102079"/>
    </source>
</evidence>
<proteinExistence type="predicted"/>
<evidence type="ECO:0000256" key="1">
    <source>
        <dbReference type="ARBA" id="ARBA00022734"/>
    </source>
</evidence>
<keyword evidence="6" id="KW-1185">Reference proteome</keyword>
<dbReference type="STRING" id="9258.ENSOANP00000006845"/>
<dbReference type="InParanoid" id="F6SZT4"/>
<evidence type="ECO:0000256" key="3">
    <source>
        <dbReference type="SAM" id="SignalP"/>
    </source>
</evidence>